<accession>A0A1C2G4B4</accession>
<dbReference type="AlphaFoldDB" id="A0A1C2G4B4"/>
<dbReference type="OrthoDB" id="5833205at2"/>
<evidence type="ECO:0000313" key="2">
    <source>
        <dbReference type="Proteomes" id="UP000253250"/>
    </source>
</evidence>
<gene>
    <name evidence="1" type="ORF">C4900_14320</name>
</gene>
<sequence>MATQWKLRTIVAAVGMALIAPVVVAKTTGQAQATANSSQKAAGSFDFTKGSTNSATINRHVLQNATGNIGVNIAGGNGNMQVNNTDVALANGALTKKTSTSSLVENTQWGNIFSFSLSKDVTNSASASNHVLQDATGNIGLNVAAGADNMQANNTALSHALGVLPSGQAAATIESAQISGPFALAMAGGNNDTASLSNHVLQNATGNIGANIAAGDANMQGNNLAVSFNRGGLDAYAGAGSMQVAGLVGALTMGADNDATLSNHVLQNASGNIGVNVAAGEQNMQANGLSVATAQSVYPYSPTATTGSSIAQVGNSQNGGIIAGSLNIGSDNDATLSNHVLQNASGNIGVNAAAGTQNMQANNVAVAMNMATSSGGVANSSIANNQNAGPFGGSLSLFGDDDASITNHVLQNATGNVNVNVASGADNMQANGLAATDNNAGKLATAAIDNDQGTEGFYGNSARLSFTKWGNNNAYLNDKVLQDASGNVGANVAAGAWNEQANNLSIAYAAGPVASTTTATAAIADNQASNMAFYLPSVAFDKMGAMTASLSNNVLQNATGNIGVNVASGLQNVQANNTALAYGWGVGNGDMDGDNTGGPATAVISGVQSSGPYSIAVDKGANNAASVSNHVLQNAAGNIGANVAAGLQNMQSNDLAYAFNQAGSNASAMSKVSQVSMGAIATDTPVSFSTGGDNDGDNSVSIPTMNTASVGNHVMQDAAGNVGLNVAAGAANMQRNTLTIADAD</sequence>
<dbReference type="EMBL" id="PSYR01000002">
    <property type="protein sequence ID" value="RCN56907.1"/>
    <property type="molecule type" value="Genomic_DNA"/>
</dbReference>
<name>A0A1C2G4B4_9GAMM</name>
<organism evidence="1 2">
    <name type="scientific">Acidiferrobacter thiooxydans</name>
    <dbReference type="NCBI Taxonomy" id="163359"/>
    <lineage>
        <taxon>Bacteria</taxon>
        <taxon>Pseudomonadati</taxon>
        <taxon>Pseudomonadota</taxon>
        <taxon>Gammaproteobacteria</taxon>
        <taxon>Acidiferrobacterales</taxon>
        <taxon>Acidiferrobacteraceae</taxon>
        <taxon>Acidiferrobacter</taxon>
    </lineage>
</organism>
<protein>
    <submittedName>
        <fullName evidence="1">Uncharacterized protein</fullName>
    </submittedName>
</protein>
<reference evidence="1 2" key="1">
    <citation type="submission" date="2018-02" db="EMBL/GenBank/DDBJ databases">
        <title>Insights into the biology of acidophilic members of the Acidiferrobacteraceae family derived from comparative genomic analyses.</title>
        <authorList>
            <person name="Issotta F."/>
            <person name="Thyssen C."/>
            <person name="Mena C."/>
            <person name="Moya A."/>
            <person name="Bellenberg S."/>
            <person name="Sproer C."/>
            <person name="Covarrubias P.C."/>
            <person name="Sand W."/>
            <person name="Quatrini R."/>
            <person name="Vera M."/>
        </authorList>
    </citation>
    <scope>NUCLEOTIDE SEQUENCE [LARGE SCALE GENOMIC DNA]</scope>
    <source>
        <strain evidence="2">m-1</strain>
    </source>
</reference>
<evidence type="ECO:0000313" key="1">
    <source>
        <dbReference type="EMBL" id="RCN56907.1"/>
    </source>
</evidence>
<proteinExistence type="predicted"/>
<keyword evidence="2" id="KW-1185">Reference proteome</keyword>
<dbReference type="RefSeq" id="WP_141689179.1">
    <property type="nucleotide sequence ID" value="NZ_CP080624.1"/>
</dbReference>
<dbReference type="Proteomes" id="UP000253250">
    <property type="component" value="Unassembled WGS sequence"/>
</dbReference>
<dbReference type="STRING" id="163359.A9R16_07590"/>
<comment type="caution">
    <text evidence="1">The sequence shown here is derived from an EMBL/GenBank/DDBJ whole genome shotgun (WGS) entry which is preliminary data.</text>
</comment>